<dbReference type="EMBL" id="JACJKY010000004">
    <property type="protein sequence ID" value="MBM6920271.1"/>
    <property type="molecule type" value="Genomic_DNA"/>
</dbReference>
<dbReference type="InterPro" id="IPR027417">
    <property type="entry name" value="P-loop_NTPase"/>
</dbReference>
<name>A0A938X6V5_9FIRM</name>
<dbReference type="Pfam" id="PF13481">
    <property type="entry name" value="AAA_25"/>
    <property type="match status" value="1"/>
</dbReference>
<reference evidence="1" key="2">
    <citation type="journal article" date="2021" name="Sci. Rep.">
        <title>The distribution of antibiotic resistance genes in chicken gut microbiota commensals.</title>
        <authorList>
            <person name="Juricova H."/>
            <person name="Matiasovicova J."/>
            <person name="Kubasova T."/>
            <person name="Cejkova D."/>
            <person name="Rychlik I."/>
        </authorList>
    </citation>
    <scope>NUCLEOTIDE SEQUENCE</scope>
    <source>
        <strain evidence="1">An559</strain>
    </source>
</reference>
<dbReference type="Gene3D" id="3.40.50.300">
    <property type="entry name" value="P-loop containing nucleotide triphosphate hydrolases"/>
    <property type="match status" value="1"/>
</dbReference>
<keyword evidence="2" id="KW-1185">Reference proteome</keyword>
<proteinExistence type="predicted"/>
<evidence type="ECO:0000313" key="2">
    <source>
        <dbReference type="Proteomes" id="UP000774750"/>
    </source>
</evidence>
<comment type="caution">
    <text evidence="1">The sequence shown here is derived from an EMBL/GenBank/DDBJ whole genome shotgun (WGS) entry which is preliminary data.</text>
</comment>
<reference evidence="1" key="1">
    <citation type="submission" date="2020-08" db="EMBL/GenBank/DDBJ databases">
        <authorList>
            <person name="Cejkova D."/>
            <person name="Kubasova T."/>
            <person name="Jahodarova E."/>
            <person name="Rychlik I."/>
        </authorList>
    </citation>
    <scope>NUCLEOTIDE SEQUENCE</scope>
    <source>
        <strain evidence="1">An559</strain>
    </source>
</reference>
<organism evidence="1 2">
    <name type="scientific">Merdimmobilis hominis</name>
    <dbReference type="NCBI Taxonomy" id="2897707"/>
    <lineage>
        <taxon>Bacteria</taxon>
        <taxon>Bacillati</taxon>
        <taxon>Bacillota</taxon>
        <taxon>Clostridia</taxon>
        <taxon>Eubacteriales</taxon>
        <taxon>Oscillospiraceae</taxon>
        <taxon>Merdimmobilis</taxon>
    </lineage>
</organism>
<accession>A0A938X6V5</accession>
<sequence length="367" mass="41283">MKRRNISVKENEKLTVIDGETLMDMRLEPTAYAVKTLLPQGLCVLGGAPKIGKSWLVLDLCVRIAKGEEIWNMETKRGTALYLCLEDSYARIQERLNIITDEVPPNIFFSVCAKTMAEGLCGQIREFVSEHPDTVIAAIDTFQIVRKSDTDISYGNDYQEIRVLKALADELKITILLVHHLRKQGDSDPFNKLSGSTGISGAADAAYILDVSRRSQNGATLYCTGRDIDYREIELRFCKEKCLWEAVSDSLENPQILLPKEMTALISFMKSTGKYFGNNTEFAEQFCLYSGFDLSVKSLKQMMNRCRYELETNGVFYENSRSNGQRYLKIYFSSAGDESAVNDAKEPCGEICVPSVPCVPDTREVLK</sequence>
<dbReference type="Proteomes" id="UP000774750">
    <property type="component" value="Unassembled WGS sequence"/>
</dbReference>
<gene>
    <name evidence="1" type="ORF">H6A12_03740</name>
</gene>
<dbReference type="AlphaFoldDB" id="A0A938X6V5"/>
<dbReference type="SUPFAM" id="SSF52540">
    <property type="entry name" value="P-loop containing nucleoside triphosphate hydrolases"/>
    <property type="match status" value="1"/>
</dbReference>
<protein>
    <submittedName>
        <fullName evidence="1">AAA family ATPase</fullName>
    </submittedName>
</protein>
<evidence type="ECO:0000313" key="1">
    <source>
        <dbReference type="EMBL" id="MBM6920271.1"/>
    </source>
</evidence>